<proteinExistence type="predicted"/>
<accession>A0ABY2YSU6</accession>
<organism evidence="1 2">
    <name type="scientific">Apilactobacillus timberlakei</name>
    <dbReference type="NCBI Taxonomy" id="2008380"/>
    <lineage>
        <taxon>Bacteria</taxon>
        <taxon>Bacillati</taxon>
        <taxon>Bacillota</taxon>
        <taxon>Bacilli</taxon>
        <taxon>Lactobacillales</taxon>
        <taxon>Lactobacillaceae</taxon>
        <taxon>Apilactobacillus</taxon>
    </lineage>
</organism>
<keyword evidence="2" id="KW-1185">Reference proteome</keyword>
<reference evidence="1 2" key="1">
    <citation type="submission" date="2018-08" db="EMBL/GenBank/DDBJ databases">
        <title>Comparative genomics of wild bee and flower associated Lactobacillus reveals potential adaptation to the bee host.</title>
        <authorList>
            <person name="Vuong H.Q."/>
            <person name="Mcfrederick Q.S."/>
        </authorList>
    </citation>
    <scope>NUCLEOTIDE SEQUENCE [LARGE SCALE GENOMIC DNA]</scope>
    <source>
        <strain evidence="1 2">HV_04</strain>
    </source>
</reference>
<sequence>MHNIIRVDYWIKDKNIKNKMFNYIEDEANSIKIIGNNNILSKDDLDTLSKSLMDLISKSNYDTKKYTQNGKESLSPYVDVFRKGDNALLSIRLEGIHPAKKQVI</sequence>
<name>A0ABY2YSU6_9LACO</name>
<evidence type="ECO:0000313" key="2">
    <source>
        <dbReference type="Proteomes" id="UP000767392"/>
    </source>
</evidence>
<dbReference type="Proteomes" id="UP000767392">
    <property type="component" value="Unassembled WGS sequence"/>
</dbReference>
<comment type="caution">
    <text evidence="1">The sequence shown here is derived from an EMBL/GenBank/DDBJ whole genome shotgun (WGS) entry which is preliminary data.</text>
</comment>
<protein>
    <submittedName>
        <fullName evidence="1">Uncharacterized protein</fullName>
    </submittedName>
</protein>
<evidence type="ECO:0000313" key="1">
    <source>
        <dbReference type="EMBL" id="TPR14267.1"/>
    </source>
</evidence>
<gene>
    <name evidence="1" type="ORF">DY048_04790</name>
</gene>
<dbReference type="RefSeq" id="WP_105987991.1">
    <property type="nucleotide sequence ID" value="NZ_POST01000003.1"/>
</dbReference>
<dbReference type="EMBL" id="QUAM01000003">
    <property type="protein sequence ID" value="TPR14267.1"/>
    <property type="molecule type" value="Genomic_DNA"/>
</dbReference>